<protein>
    <submittedName>
        <fullName evidence="3">PiggyBac transposable element-derived protein 3-like</fullName>
    </submittedName>
</protein>
<gene>
    <name evidence="3" type="primary">LOC115887383</name>
</gene>
<dbReference type="InterPro" id="IPR029526">
    <property type="entry name" value="PGBD"/>
</dbReference>
<dbReference type="AlphaFoldDB" id="A0A6J2YHA3"/>
<dbReference type="OrthoDB" id="8300647at2759"/>
<dbReference type="RefSeq" id="XP_030762656.1">
    <property type="nucleotide sequence ID" value="XM_030906796.1"/>
</dbReference>
<evidence type="ECO:0000313" key="2">
    <source>
        <dbReference type="Proteomes" id="UP000504635"/>
    </source>
</evidence>
<feature type="domain" description="PiggyBac transposable element-derived protein" evidence="1">
    <location>
        <begin position="3"/>
        <end position="122"/>
    </location>
</feature>
<accession>A0A6J2YHA3</accession>
<proteinExistence type="predicted"/>
<dbReference type="KEGG" id="soy:115887383"/>
<name>A0A6J2YHA3_SITOR</name>
<dbReference type="PANTHER" id="PTHR47272">
    <property type="entry name" value="DDE_TNP_1_7 DOMAIN-CONTAINING PROTEIN"/>
    <property type="match status" value="1"/>
</dbReference>
<dbReference type="GeneID" id="115887383"/>
<dbReference type="InParanoid" id="A0A6J2YHA3"/>
<evidence type="ECO:0000259" key="1">
    <source>
        <dbReference type="Pfam" id="PF13843"/>
    </source>
</evidence>
<organism evidence="2 3">
    <name type="scientific">Sitophilus oryzae</name>
    <name type="common">Rice weevil</name>
    <name type="synonym">Curculio oryzae</name>
    <dbReference type="NCBI Taxonomy" id="7048"/>
    <lineage>
        <taxon>Eukaryota</taxon>
        <taxon>Metazoa</taxon>
        <taxon>Ecdysozoa</taxon>
        <taxon>Arthropoda</taxon>
        <taxon>Hexapoda</taxon>
        <taxon>Insecta</taxon>
        <taxon>Pterygota</taxon>
        <taxon>Neoptera</taxon>
        <taxon>Endopterygota</taxon>
        <taxon>Coleoptera</taxon>
        <taxon>Polyphaga</taxon>
        <taxon>Cucujiformia</taxon>
        <taxon>Curculionidae</taxon>
        <taxon>Dryophthorinae</taxon>
        <taxon>Sitophilus</taxon>
    </lineage>
</organism>
<dbReference type="Proteomes" id="UP000504635">
    <property type="component" value="Unplaced"/>
</dbReference>
<keyword evidence="2" id="KW-1185">Reference proteome</keyword>
<reference evidence="3" key="1">
    <citation type="submission" date="2025-08" db="UniProtKB">
        <authorList>
            <consortium name="RefSeq"/>
        </authorList>
    </citation>
    <scope>IDENTIFICATION</scope>
    <source>
        <tissue evidence="3">Gonads</tissue>
    </source>
</reference>
<dbReference type="PANTHER" id="PTHR47272:SF2">
    <property type="entry name" value="PIGGYBAC TRANSPOSABLE ELEMENT-DERIVED PROTEIN 3-LIKE"/>
    <property type="match status" value="1"/>
</dbReference>
<dbReference type="Pfam" id="PF13843">
    <property type="entry name" value="DDE_Tnp_1_7"/>
    <property type="match status" value="1"/>
</dbReference>
<sequence length="123" mass="14281">MRENRVPKNCPLQPVKQIKKTVRGTYDYALTDDKKIVITRWMDNSVVTVASTVHGVQPVTNALRYSSKEKKKIGIPRPYCIGKYNEFMGGTDQMDANINVYRIGIRGKKWWWPIFTWLLDSCI</sequence>
<evidence type="ECO:0000313" key="3">
    <source>
        <dbReference type="RefSeq" id="XP_030762656.1"/>
    </source>
</evidence>